<accession>A0A845QFQ8</accession>
<comment type="caution">
    <text evidence="2">The sequence shown here is derived from an EMBL/GenBank/DDBJ whole genome shotgun (WGS) entry which is preliminary data.</text>
</comment>
<dbReference type="AlphaFoldDB" id="A0A845QFQ8"/>
<evidence type="ECO:0000313" key="2">
    <source>
        <dbReference type="EMBL" id="NBG96926.1"/>
    </source>
</evidence>
<gene>
    <name evidence="2" type="ORF">GTQ45_14395</name>
</gene>
<keyword evidence="1" id="KW-0732">Signal</keyword>
<feature type="signal peptide" evidence="1">
    <location>
        <begin position="1"/>
        <end position="33"/>
    </location>
</feature>
<dbReference type="InterPro" id="IPR010239">
    <property type="entry name" value="CHP02001"/>
</dbReference>
<dbReference type="RefSeq" id="WP_160588919.1">
    <property type="nucleotide sequence ID" value="NZ_BMHN01000001.1"/>
</dbReference>
<sequence>MKNIGVLTTRGLTMTASAALLAAAALTAQPALAEEDEGKVLGGSLSGNVGFFTDYIYRGVTQTDNEAAIQGGIDWGHDSGFYVGAWGSNVDFNDGDQASIEVDVYAGFANSIDSLPELSYDFGFLYYWYPGAASSLDYDFWEVYGSLSYDFDFAAASVGIAYSPEFFGDTGDAFYYQFGVDVPLPYDIGISAGYNFQEFQEGAQDDYSDWNIGLSYTVWDLDLSLTYSETVDLGTSDNEALTFGVSYAF</sequence>
<name>A0A845QFQ8_9HYPH</name>
<reference evidence="2 3" key="1">
    <citation type="journal article" date="2016" name="Int. J. Syst. Evol. Microbiol.">
        <title>Pyruvatibacter mobilis gen. nov., sp. nov., a marine bacterium from the culture broth of Picochlorum sp. 122.</title>
        <authorList>
            <person name="Wang G."/>
            <person name="Tang M."/>
            <person name="Wu H."/>
            <person name="Dai S."/>
            <person name="Li T."/>
            <person name="Chen C."/>
            <person name="He H."/>
            <person name="Fan J."/>
            <person name="Xiang W."/>
            <person name="Li X."/>
        </authorList>
    </citation>
    <scope>NUCLEOTIDE SEQUENCE [LARGE SCALE GENOMIC DNA]</scope>
    <source>
        <strain evidence="2 3">GYP-11</strain>
    </source>
</reference>
<dbReference type="GeneID" id="300654231"/>
<dbReference type="Proteomes" id="UP000470384">
    <property type="component" value="Unassembled WGS sequence"/>
</dbReference>
<organism evidence="2 3">
    <name type="scientific">Pyruvatibacter mobilis</name>
    <dbReference type="NCBI Taxonomy" id="1712261"/>
    <lineage>
        <taxon>Bacteria</taxon>
        <taxon>Pseudomonadati</taxon>
        <taxon>Pseudomonadota</taxon>
        <taxon>Alphaproteobacteria</taxon>
        <taxon>Hyphomicrobiales</taxon>
        <taxon>Parvibaculaceae</taxon>
        <taxon>Pyruvatibacter</taxon>
    </lineage>
</organism>
<evidence type="ECO:0000256" key="1">
    <source>
        <dbReference type="SAM" id="SignalP"/>
    </source>
</evidence>
<feature type="chain" id="PRO_5032552888" evidence="1">
    <location>
        <begin position="34"/>
        <end position="249"/>
    </location>
</feature>
<dbReference type="EMBL" id="WXYQ01000012">
    <property type="protein sequence ID" value="NBG96926.1"/>
    <property type="molecule type" value="Genomic_DNA"/>
</dbReference>
<dbReference type="NCBIfam" id="TIGR02001">
    <property type="entry name" value="gcw_chp"/>
    <property type="match status" value="1"/>
</dbReference>
<protein>
    <submittedName>
        <fullName evidence="2">Uncharacterized protein</fullName>
    </submittedName>
</protein>
<dbReference type="OrthoDB" id="9793561at2"/>
<dbReference type="Pfam" id="PF09694">
    <property type="entry name" value="Gcw_chp"/>
    <property type="match status" value="1"/>
</dbReference>
<proteinExistence type="predicted"/>
<evidence type="ECO:0000313" key="3">
    <source>
        <dbReference type="Proteomes" id="UP000470384"/>
    </source>
</evidence>
<keyword evidence="3" id="KW-1185">Reference proteome</keyword>